<dbReference type="InterPro" id="IPR029009">
    <property type="entry name" value="ASB_dom_sf"/>
</dbReference>
<dbReference type="NCBIfam" id="TIGR00719">
    <property type="entry name" value="sda_beta"/>
    <property type="match status" value="1"/>
</dbReference>
<comment type="pathway">
    <text evidence="2 11">Carbohydrate biosynthesis; gluconeogenesis.</text>
</comment>
<dbReference type="AlphaFoldDB" id="A0A562JEI0"/>
<comment type="catalytic activity">
    <reaction evidence="10 11 12">
        <text>L-serine = pyruvate + NH4(+)</text>
        <dbReference type="Rhea" id="RHEA:19169"/>
        <dbReference type="ChEBI" id="CHEBI:15361"/>
        <dbReference type="ChEBI" id="CHEBI:28938"/>
        <dbReference type="ChEBI" id="CHEBI:33384"/>
        <dbReference type="EC" id="4.3.1.17"/>
    </reaction>
</comment>
<dbReference type="GO" id="GO:0003941">
    <property type="term" value="F:L-serine ammonia-lyase activity"/>
    <property type="evidence" value="ECO:0007669"/>
    <property type="project" value="UniProtKB-UniRule"/>
</dbReference>
<keyword evidence="6 11" id="KW-0479">Metal-binding</keyword>
<dbReference type="PROSITE" id="PS51671">
    <property type="entry name" value="ACT"/>
    <property type="match status" value="1"/>
</dbReference>
<dbReference type="GO" id="GO:0051539">
    <property type="term" value="F:4 iron, 4 sulfur cluster binding"/>
    <property type="evidence" value="ECO:0007669"/>
    <property type="project" value="UniProtKB-UniRule"/>
</dbReference>
<dbReference type="InterPro" id="IPR004643">
    <property type="entry name" value="Fe-S_L-Ser_bsu"/>
</dbReference>
<keyword evidence="15" id="KW-1185">Reference proteome</keyword>
<evidence type="ECO:0000256" key="5">
    <source>
        <dbReference type="ARBA" id="ARBA00022485"/>
    </source>
</evidence>
<keyword evidence="9 11" id="KW-0456">Lyase</keyword>
<dbReference type="EMBL" id="VLKH01000003">
    <property type="protein sequence ID" value="TWH81602.1"/>
    <property type="molecule type" value="Genomic_DNA"/>
</dbReference>
<dbReference type="CDD" id="cd04903">
    <property type="entry name" value="ACT_LSD"/>
    <property type="match status" value="1"/>
</dbReference>
<dbReference type="GO" id="GO:0006094">
    <property type="term" value="P:gluconeogenesis"/>
    <property type="evidence" value="ECO:0007669"/>
    <property type="project" value="UniProtKB-UniRule"/>
</dbReference>
<dbReference type="RefSeq" id="WP_019230009.1">
    <property type="nucleotide sequence ID" value="NZ_JAYFNS010000042.1"/>
</dbReference>
<keyword evidence="7 11" id="KW-0408">Iron</keyword>
<dbReference type="PIRSF" id="PIRSF036692">
    <property type="entry name" value="SDH_B"/>
    <property type="match status" value="1"/>
</dbReference>
<evidence type="ECO:0000256" key="7">
    <source>
        <dbReference type="ARBA" id="ARBA00023004"/>
    </source>
</evidence>
<dbReference type="Proteomes" id="UP000315343">
    <property type="component" value="Unassembled WGS sequence"/>
</dbReference>
<evidence type="ECO:0000256" key="9">
    <source>
        <dbReference type="ARBA" id="ARBA00023239"/>
    </source>
</evidence>
<comment type="caution">
    <text evidence="14">The sequence shown here is derived from an EMBL/GenBank/DDBJ whole genome shotgun (WGS) entry which is preliminary data.</text>
</comment>
<gene>
    <name evidence="14" type="ORF">LY60_01356</name>
</gene>
<dbReference type="Gene3D" id="3.30.1330.90">
    <property type="entry name" value="D-3-phosphoglycerate dehydrogenase, domain 3"/>
    <property type="match status" value="1"/>
</dbReference>
<evidence type="ECO:0000256" key="1">
    <source>
        <dbReference type="ARBA" id="ARBA00001966"/>
    </source>
</evidence>
<evidence type="ECO:0000259" key="13">
    <source>
        <dbReference type="PROSITE" id="PS51671"/>
    </source>
</evidence>
<dbReference type="GO" id="GO:0046872">
    <property type="term" value="F:metal ion binding"/>
    <property type="evidence" value="ECO:0007669"/>
    <property type="project" value="UniProtKB-UniRule"/>
</dbReference>
<evidence type="ECO:0000256" key="6">
    <source>
        <dbReference type="ARBA" id="ARBA00022723"/>
    </source>
</evidence>
<dbReference type="UniPathway" id="UPA00138"/>
<protein>
    <recommendedName>
        <fullName evidence="11">L-serine deaminase</fullName>
    </recommendedName>
</protein>
<evidence type="ECO:0000256" key="10">
    <source>
        <dbReference type="ARBA" id="ARBA00049406"/>
    </source>
</evidence>
<reference evidence="14 15" key="1">
    <citation type="submission" date="2019-07" db="EMBL/GenBank/DDBJ databases">
        <title>Genomic Encyclopedia of Type Strains, Phase I: the one thousand microbial genomes (KMG-I) project.</title>
        <authorList>
            <person name="Kyrpides N."/>
        </authorList>
    </citation>
    <scope>NUCLEOTIDE SEQUENCE [LARGE SCALE GENOMIC DNA]</scope>
    <source>
        <strain evidence="14 15">DSM 13558</strain>
    </source>
</reference>
<evidence type="ECO:0000256" key="11">
    <source>
        <dbReference type="PIRNR" id="PIRNR036692"/>
    </source>
</evidence>
<keyword evidence="5 11" id="KW-0004">4Fe-4S</keyword>
<dbReference type="InterPro" id="IPR002912">
    <property type="entry name" value="ACT_dom"/>
</dbReference>
<evidence type="ECO:0000256" key="3">
    <source>
        <dbReference type="ARBA" id="ARBA00008636"/>
    </source>
</evidence>
<dbReference type="PANTHER" id="PTHR30182">
    <property type="entry name" value="L-SERINE DEHYDRATASE"/>
    <property type="match status" value="1"/>
</dbReference>
<comment type="similarity">
    <text evidence="3 11 12">Belongs to the iron-sulfur dependent L-serine dehydratase family.</text>
</comment>
<evidence type="ECO:0000313" key="15">
    <source>
        <dbReference type="Proteomes" id="UP000315343"/>
    </source>
</evidence>
<evidence type="ECO:0000256" key="12">
    <source>
        <dbReference type="RuleBase" id="RU366059"/>
    </source>
</evidence>
<evidence type="ECO:0000313" key="14">
    <source>
        <dbReference type="EMBL" id="TWH81602.1"/>
    </source>
</evidence>
<evidence type="ECO:0000256" key="2">
    <source>
        <dbReference type="ARBA" id="ARBA00004742"/>
    </source>
</evidence>
<evidence type="ECO:0000256" key="4">
    <source>
        <dbReference type="ARBA" id="ARBA00022432"/>
    </source>
</evidence>
<keyword evidence="4 11" id="KW-0312">Gluconeogenesis</keyword>
<dbReference type="InterPro" id="IPR051318">
    <property type="entry name" value="Fe-S_L-Ser"/>
</dbReference>
<dbReference type="SUPFAM" id="SSF143548">
    <property type="entry name" value="Serine metabolism enzymes domain"/>
    <property type="match status" value="1"/>
</dbReference>
<dbReference type="PANTHER" id="PTHR30182:SF12">
    <property type="entry name" value="L-SERINE DEHYDRATASE, BETA CHAIN-RELATED"/>
    <property type="match status" value="1"/>
</dbReference>
<feature type="domain" description="ACT" evidence="13">
    <location>
        <begin position="149"/>
        <end position="221"/>
    </location>
</feature>
<dbReference type="InterPro" id="IPR045865">
    <property type="entry name" value="ACT-like_dom_sf"/>
</dbReference>
<dbReference type="OrthoDB" id="9813137at2"/>
<dbReference type="Pfam" id="PF01842">
    <property type="entry name" value="ACT"/>
    <property type="match status" value="1"/>
</dbReference>
<dbReference type="InterPro" id="IPR005131">
    <property type="entry name" value="Ser_deHydtase_bsu"/>
</dbReference>
<dbReference type="SUPFAM" id="SSF55021">
    <property type="entry name" value="ACT-like"/>
    <property type="match status" value="1"/>
</dbReference>
<accession>A0A562JEI0</accession>
<proteinExistence type="inferred from homology"/>
<evidence type="ECO:0000256" key="8">
    <source>
        <dbReference type="ARBA" id="ARBA00023014"/>
    </source>
</evidence>
<comment type="cofactor">
    <cofactor evidence="1 12">
        <name>[4Fe-4S] cluster</name>
        <dbReference type="ChEBI" id="CHEBI:49883"/>
    </cofactor>
</comment>
<name>A0A562JEI0_9FIRM</name>
<dbReference type="FunFam" id="3.30.70.260:FF:000008">
    <property type="entry name" value="D-3-phosphoglycerate dehydrogenase, chloroplastic"/>
    <property type="match status" value="1"/>
</dbReference>
<dbReference type="Pfam" id="PF03315">
    <property type="entry name" value="SDH_beta"/>
    <property type="match status" value="1"/>
</dbReference>
<dbReference type="Gene3D" id="3.30.70.260">
    <property type="match status" value="1"/>
</dbReference>
<keyword evidence="8 11" id="KW-0411">Iron-sulfur</keyword>
<organism evidence="14 15">
    <name type="scientific">Sedimentibacter saalensis</name>
    <dbReference type="NCBI Taxonomy" id="130788"/>
    <lineage>
        <taxon>Bacteria</taxon>
        <taxon>Bacillati</taxon>
        <taxon>Bacillota</taxon>
        <taxon>Tissierellia</taxon>
        <taxon>Sedimentibacter</taxon>
    </lineage>
</organism>
<sequence>MRDYSVFDIIGPIMIGPSSSHTAGAARLAKIARTVAGGKIIKVDFILHGSFAETYKGHGTDKALVAGILGMDPWDEDLRNSFELAAKEGIEYNFIAADLGDVHPNTVRFVMTKADGNLAVVMGSSIGGGNIIVFDIDGQEVEFTGERPTLLTKHKDIPGVLSQIANILYDENINIANMRVYRNEKGKEATMAIETDSIIPEKLLEKVRDIKEIHCVNVVNPIIEGAI</sequence>